<feature type="domain" description="Histidine kinase" evidence="6">
    <location>
        <begin position="361"/>
        <end position="569"/>
    </location>
</feature>
<dbReference type="Pfam" id="PF00512">
    <property type="entry name" value="HisKA"/>
    <property type="match status" value="1"/>
</dbReference>
<dbReference type="Pfam" id="PF02518">
    <property type="entry name" value="HATPase_c"/>
    <property type="match status" value="1"/>
</dbReference>
<evidence type="ECO:0000259" key="6">
    <source>
        <dbReference type="PROSITE" id="PS50109"/>
    </source>
</evidence>
<dbReference type="CDD" id="cd00082">
    <property type="entry name" value="HisKA"/>
    <property type="match status" value="1"/>
</dbReference>
<dbReference type="InterPro" id="IPR050351">
    <property type="entry name" value="BphY/WalK/GraS-like"/>
</dbReference>
<dbReference type="SMART" id="SM00065">
    <property type="entry name" value="GAF"/>
    <property type="match status" value="2"/>
</dbReference>
<evidence type="ECO:0000256" key="1">
    <source>
        <dbReference type="ARBA" id="ARBA00000085"/>
    </source>
</evidence>
<dbReference type="PROSITE" id="PS50109">
    <property type="entry name" value="HIS_KIN"/>
    <property type="match status" value="1"/>
</dbReference>
<dbReference type="InterPro" id="IPR036890">
    <property type="entry name" value="HATPase_C_sf"/>
</dbReference>
<organism evidence="7 8">
    <name type="scientific">Devosia soli</name>
    <dbReference type="NCBI Taxonomy" id="361041"/>
    <lineage>
        <taxon>Bacteria</taxon>
        <taxon>Pseudomonadati</taxon>
        <taxon>Pseudomonadota</taxon>
        <taxon>Alphaproteobacteria</taxon>
        <taxon>Hyphomicrobiales</taxon>
        <taxon>Devosiaceae</taxon>
        <taxon>Devosia</taxon>
    </lineage>
</organism>
<dbReference type="STRING" id="361041.VW35_16065"/>
<evidence type="ECO:0000256" key="2">
    <source>
        <dbReference type="ARBA" id="ARBA00012438"/>
    </source>
</evidence>
<dbReference type="Gene3D" id="1.10.287.130">
    <property type="match status" value="1"/>
</dbReference>
<dbReference type="Pfam" id="PF01590">
    <property type="entry name" value="GAF"/>
    <property type="match status" value="1"/>
</dbReference>
<dbReference type="InterPro" id="IPR004358">
    <property type="entry name" value="Sig_transdc_His_kin-like_C"/>
</dbReference>
<dbReference type="GO" id="GO:0007234">
    <property type="term" value="P:osmosensory signaling via phosphorelay pathway"/>
    <property type="evidence" value="ECO:0007669"/>
    <property type="project" value="TreeGrafter"/>
</dbReference>
<dbReference type="GO" id="GO:0030295">
    <property type="term" value="F:protein kinase activator activity"/>
    <property type="evidence" value="ECO:0007669"/>
    <property type="project" value="TreeGrafter"/>
</dbReference>
<evidence type="ECO:0000256" key="5">
    <source>
        <dbReference type="ARBA" id="ARBA00022777"/>
    </source>
</evidence>
<dbReference type="InterPro" id="IPR005467">
    <property type="entry name" value="His_kinase_dom"/>
</dbReference>
<dbReference type="EC" id="2.7.13.3" evidence="2"/>
<reference evidence="7 8" key="1">
    <citation type="submission" date="2015-03" db="EMBL/GenBank/DDBJ databases">
        <authorList>
            <person name="Hassan Y.I."/>
            <person name="Lepp D."/>
            <person name="Zhou T."/>
        </authorList>
    </citation>
    <scope>NUCLEOTIDE SEQUENCE [LARGE SCALE GENOMIC DNA]</scope>
    <source>
        <strain evidence="7 8">GH2-10</strain>
    </source>
</reference>
<dbReference type="Gene3D" id="3.30.565.10">
    <property type="entry name" value="Histidine kinase-like ATPase, C-terminal domain"/>
    <property type="match status" value="1"/>
</dbReference>
<dbReference type="Pfam" id="PF13185">
    <property type="entry name" value="GAF_2"/>
    <property type="match status" value="1"/>
</dbReference>
<dbReference type="GO" id="GO:0000155">
    <property type="term" value="F:phosphorelay sensor kinase activity"/>
    <property type="evidence" value="ECO:0007669"/>
    <property type="project" value="InterPro"/>
</dbReference>
<dbReference type="GO" id="GO:0000156">
    <property type="term" value="F:phosphorelay response regulator activity"/>
    <property type="evidence" value="ECO:0007669"/>
    <property type="project" value="TreeGrafter"/>
</dbReference>
<dbReference type="Gene3D" id="3.30.450.40">
    <property type="match status" value="2"/>
</dbReference>
<keyword evidence="8" id="KW-1185">Reference proteome</keyword>
<accession>A0A0F5L3Q1</accession>
<evidence type="ECO:0000256" key="4">
    <source>
        <dbReference type="ARBA" id="ARBA00022679"/>
    </source>
</evidence>
<keyword evidence="4" id="KW-0808">Transferase</keyword>
<dbReference type="InterPro" id="IPR003018">
    <property type="entry name" value="GAF"/>
</dbReference>
<dbReference type="PANTHER" id="PTHR42878">
    <property type="entry name" value="TWO-COMPONENT HISTIDINE KINASE"/>
    <property type="match status" value="1"/>
</dbReference>
<dbReference type="Proteomes" id="UP000033514">
    <property type="component" value="Unassembled WGS sequence"/>
</dbReference>
<comment type="catalytic activity">
    <reaction evidence="1">
        <text>ATP + protein L-histidine = ADP + protein N-phospho-L-histidine.</text>
        <dbReference type="EC" id="2.7.13.3"/>
    </reaction>
</comment>
<keyword evidence="5 7" id="KW-0418">Kinase</keyword>
<gene>
    <name evidence="7" type="ORF">VW35_16065</name>
</gene>
<dbReference type="SUPFAM" id="SSF55781">
    <property type="entry name" value="GAF domain-like"/>
    <property type="match status" value="2"/>
</dbReference>
<dbReference type="SUPFAM" id="SSF55874">
    <property type="entry name" value="ATPase domain of HSP90 chaperone/DNA topoisomerase II/histidine kinase"/>
    <property type="match status" value="1"/>
</dbReference>
<dbReference type="OrthoDB" id="9795133at2"/>
<comment type="caution">
    <text evidence="7">The sequence shown here is derived from an EMBL/GenBank/DDBJ whole genome shotgun (WGS) entry which is preliminary data.</text>
</comment>
<dbReference type="SUPFAM" id="SSF47384">
    <property type="entry name" value="Homodimeric domain of signal transducing histidine kinase"/>
    <property type="match status" value="1"/>
</dbReference>
<name>A0A0F5L3Q1_9HYPH</name>
<dbReference type="PATRIC" id="fig|361041.3.peg.2609"/>
<evidence type="ECO:0000256" key="3">
    <source>
        <dbReference type="ARBA" id="ARBA00022553"/>
    </source>
</evidence>
<dbReference type="CDD" id="cd00075">
    <property type="entry name" value="HATPase"/>
    <property type="match status" value="1"/>
</dbReference>
<dbReference type="PRINTS" id="PR00344">
    <property type="entry name" value="BCTRLSENSOR"/>
</dbReference>
<dbReference type="EMBL" id="LAJG01000034">
    <property type="protein sequence ID" value="KKB76998.1"/>
    <property type="molecule type" value="Genomic_DNA"/>
</dbReference>
<sequence>MLEDRPRQSNASRGALARAMVEIAQASSPEDTITLLRSQARSLVGADGIAIIRRDGQFCHYVEEDAIGSLWKGQKFPMSACVSGWAMLNKQTVVIEDVAADERIPQELYADTFVRSLAMAPVRQHDPVGAIGAYWAQRTQPTREQVEILEALANAAAAGLSKLEKTVDRANPASAASFKRPSSKDFRNDLAAVSAIPAVSLILDLALQLTGMGFAAVARVTEDRWITCQSLDRVAFGLKPGDELPIESTICNEIRDHRTPVVIDDVADDPIYREHHTPRIYGLKSYISFPIILSDGRFFGTLCAIDTRPAKVKNPLVMGTFQLFAELIGQHLDAGDRLRETQASLERERELAELREQFIAVLGHDLRNPIAALEAGTTRLLKEGWTSRSPIVLQLMKNSITRMSVLVSNVLDLTRARMGDGLQLETRKALLSETLSNVIEELRLSHPDRTIVAVHALHHTVDADHNRLAQLFSNLIANALVHGAKDQPVRIESALEAGHLQVSVINAGDPIPSHQIDKLFVPFRRGSSSSQGLGLGLFIASQVAQAHGGTLSVTSDETETRFIFRMPHA</sequence>
<evidence type="ECO:0000313" key="7">
    <source>
        <dbReference type="EMBL" id="KKB76998.1"/>
    </source>
</evidence>
<dbReference type="InterPro" id="IPR003661">
    <property type="entry name" value="HisK_dim/P_dom"/>
</dbReference>
<dbReference type="PANTHER" id="PTHR42878:SF13">
    <property type="entry name" value="HISTIDINE KINASE"/>
    <property type="match status" value="1"/>
</dbReference>
<proteinExistence type="predicted"/>
<protein>
    <recommendedName>
        <fullName evidence="2">histidine kinase</fullName>
        <ecNumber evidence="2">2.7.13.3</ecNumber>
    </recommendedName>
</protein>
<keyword evidence="3" id="KW-0597">Phosphoprotein</keyword>
<dbReference type="InterPro" id="IPR036097">
    <property type="entry name" value="HisK_dim/P_sf"/>
</dbReference>
<dbReference type="InterPro" id="IPR029016">
    <property type="entry name" value="GAF-like_dom_sf"/>
</dbReference>
<dbReference type="RefSeq" id="WP_046144106.1">
    <property type="nucleotide sequence ID" value="NZ_LAJG01000034.1"/>
</dbReference>
<dbReference type="SMART" id="SM00387">
    <property type="entry name" value="HATPase_c"/>
    <property type="match status" value="1"/>
</dbReference>
<dbReference type="AlphaFoldDB" id="A0A0F5L3Q1"/>
<dbReference type="InterPro" id="IPR003594">
    <property type="entry name" value="HATPase_dom"/>
</dbReference>
<dbReference type="SMART" id="SM00388">
    <property type="entry name" value="HisKA"/>
    <property type="match status" value="1"/>
</dbReference>
<evidence type="ECO:0000313" key="8">
    <source>
        <dbReference type="Proteomes" id="UP000033514"/>
    </source>
</evidence>